<feature type="region of interest" description="Disordered" evidence="1">
    <location>
        <begin position="173"/>
        <end position="215"/>
    </location>
</feature>
<comment type="caution">
    <text evidence="3">The sequence shown here is derived from an EMBL/GenBank/DDBJ whole genome shotgun (WGS) entry which is preliminary data.</text>
</comment>
<reference evidence="3" key="1">
    <citation type="journal article" date="2020" name="Phytopathology">
        <title>Genome Sequence Resources of Colletotrichum truncatum, C. plurivorum, C. musicola, and C. sojae: Four Species Pathogenic to Soybean (Glycine max).</title>
        <authorList>
            <person name="Rogerio F."/>
            <person name="Boufleur T.R."/>
            <person name="Ciampi-Guillardi M."/>
            <person name="Sukno S.A."/>
            <person name="Thon M.R."/>
            <person name="Massola Junior N.S."/>
            <person name="Baroncelli R."/>
        </authorList>
    </citation>
    <scope>NUCLEOTIDE SEQUENCE</scope>
    <source>
        <strain evidence="3">LFN0074</strain>
    </source>
</reference>
<keyword evidence="2" id="KW-0732">Signal</keyword>
<feature type="chain" id="PRO_5034396168" evidence="2">
    <location>
        <begin position="26"/>
        <end position="415"/>
    </location>
</feature>
<sequence length="415" mass="46110">MGAQSLRQIFLVLILSLIHLRLVSAACQPARDRTTCPATTWKAEYGCLMWQNTITGLINCVRTNVKNDDKLCQDIHDDIPDQGTELYWAAVKPAEARCSTARQVLLAGSDYPDCKACSLRGLIQACPDNDPNFWNCLCEYNITPDQFNCLSRCFGKPAPLVKEIQLECPHWRGRGKKKPMPAARPARRPARHPASPPAVPFVGRRPGVGRPGVRRQAAPEEEWIIDQWDRTTWITSLGRAIVWDEATERYIESPLPLPYKEYMVQNADGSPGRKRCVVHPRDAAEGCYDVVYDVEKRADGEYDNEASQPSRGYASFSSSTTFNDGAASATDGGFASIQTPTSISTISMRTALEGETLSLIEPTRPAQFDAQPTLPSEFYPQPTLPSKFNPEPTRPSEFDPEPISAPEFDSEPTFV</sequence>
<evidence type="ECO:0000313" key="3">
    <source>
        <dbReference type="EMBL" id="KAF6798810.1"/>
    </source>
</evidence>
<dbReference type="OrthoDB" id="3793565at2759"/>
<accession>A0A8H6MM44</accession>
<dbReference type="AlphaFoldDB" id="A0A8H6MM44"/>
<dbReference type="EMBL" id="WIGM01001394">
    <property type="protein sequence ID" value="KAF6798810.1"/>
    <property type="molecule type" value="Genomic_DNA"/>
</dbReference>
<keyword evidence="4" id="KW-1185">Reference proteome</keyword>
<feature type="compositionally biased region" description="Basic residues" evidence="1">
    <location>
        <begin position="173"/>
        <end position="191"/>
    </location>
</feature>
<evidence type="ECO:0000256" key="2">
    <source>
        <dbReference type="SAM" id="SignalP"/>
    </source>
</evidence>
<evidence type="ECO:0000256" key="1">
    <source>
        <dbReference type="SAM" id="MobiDB-lite"/>
    </source>
</evidence>
<dbReference type="Proteomes" id="UP000639643">
    <property type="component" value="Unassembled WGS sequence"/>
</dbReference>
<name>A0A8H6MM44_9PEZI</name>
<proteinExistence type="predicted"/>
<feature type="signal peptide" evidence="2">
    <location>
        <begin position="1"/>
        <end position="25"/>
    </location>
</feature>
<evidence type="ECO:0000313" key="4">
    <source>
        <dbReference type="Proteomes" id="UP000639643"/>
    </source>
</evidence>
<gene>
    <name evidence="3" type="ORF">CMUS01_15694</name>
</gene>
<organism evidence="3 4">
    <name type="scientific">Colletotrichum musicola</name>
    <dbReference type="NCBI Taxonomy" id="2175873"/>
    <lineage>
        <taxon>Eukaryota</taxon>
        <taxon>Fungi</taxon>
        <taxon>Dikarya</taxon>
        <taxon>Ascomycota</taxon>
        <taxon>Pezizomycotina</taxon>
        <taxon>Sordariomycetes</taxon>
        <taxon>Hypocreomycetidae</taxon>
        <taxon>Glomerellales</taxon>
        <taxon>Glomerellaceae</taxon>
        <taxon>Colletotrichum</taxon>
        <taxon>Colletotrichum orchidearum species complex</taxon>
    </lineage>
</organism>
<feature type="region of interest" description="Disordered" evidence="1">
    <location>
        <begin position="367"/>
        <end position="415"/>
    </location>
</feature>
<protein>
    <submittedName>
        <fullName evidence="3">Uncharacterized protein</fullName>
    </submittedName>
</protein>